<accession>A0A222GEE9</accession>
<evidence type="ECO:0000313" key="3">
    <source>
        <dbReference type="Proteomes" id="UP000202259"/>
    </source>
</evidence>
<dbReference type="PANTHER" id="PTHR30203:SF24">
    <property type="entry name" value="BLR4935 PROTEIN"/>
    <property type="match status" value="1"/>
</dbReference>
<dbReference type="PANTHER" id="PTHR30203">
    <property type="entry name" value="OUTER MEMBRANE CATION EFFLUX PROTEIN"/>
    <property type="match status" value="1"/>
</dbReference>
<comment type="similarity">
    <text evidence="1">Belongs to the outer membrane factor (OMF) (TC 1.B.17) family.</text>
</comment>
<dbReference type="SUPFAM" id="SSF56954">
    <property type="entry name" value="Outer membrane efflux proteins (OEP)"/>
    <property type="match status" value="1"/>
</dbReference>
<dbReference type="InterPro" id="IPR003423">
    <property type="entry name" value="OMP_efflux"/>
</dbReference>
<dbReference type="Proteomes" id="UP000202259">
    <property type="component" value="Chromosome"/>
</dbReference>
<reference evidence="2 3" key="1">
    <citation type="submission" date="2017-08" db="EMBL/GenBank/DDBJ databases">
        <title>Complete genome of Colwellia sp. NB097-1, a psychrophile bacterium ioslated from Bering Sea.</title>
        <authorList>
            <person name="Chen X."/>
        </authorList>
    </citation>
    <scope>NUCLEOTIDE SEQUENCE [LARGE SCALE GENOMIC DNA]</scope>
    <source>
        <strain evidence="2 3">NB097-1</strain>
    </source>
</reference>
<dbReference type="KEGG" id="cber:B5D82_17835"/>
<dbReference type="Gene3D" id="1.20.1600.10">
    <property type="entry name" value="Outer membrane efflux proteins (OEP)"/>
    <property type="match status" value="1"/>
</dbReference>
<evidence type="ECO:0000256" key="1">
    <source>
        <dbReference type="ARBA" id="ARBA00007613"/>
    </source>
</evidence>
<gene>
    <name evidence="2" type="ORF">B5D82_17835</name>
</gene>
<dbReference type="Pfam" id="PF02321">
    <property type="entry name" value="OEP"/>
    <property type="match status" value="2"/>
</dbReference>
<keyword evidence="3" id="KW-1185">Reference proteome</keyword>
<dbReference type="AlphaFoldDB" id="A0A222GEE9"/>
<dbReference type="InterPro" id="IPR010131">
    <property type="entry name" value="MdtP/NodT-like"/>
</dbReference>
<evidence type="ECO:0000313" key="2">
    <source>
        <dbReference type="EMBL" id="ASP50082.1"/>
    </source>
</evidence>
<dbReference type="OrthoDB" id="9791261at2"/>
<sequence>MSLVPTAIFAQQSPLQTIDLESAISRTISMHPELKSFALKAEVYSGYAQQAGVQSRPQIGFTIEDALGTGEHSGFKNAQSTLSISWLLDGELVKRKMATAKQYGSTVALEREVKALDLAAQTARYFIQVLVDKERLMLAKFSLKQANNSLKSIEQRVKVGKSSRIDKLKAQAEVAKRELDVEDLTHEVDASKYQLFAQWGGQVQTVNLSEQHKKSKVIGSLLSLPNLSLATGSDFNSLVNKLKQTPSVSLFATKKRIAQSEIELSRIETKPLWQFSTGLRRYQTTDDFGLVAGVSIPFGDTNQNEGKIRALHATQNELEAESLALVHKLNTQLYVLIEQMKHSQHVIHAVTEKVIPLLEQAFNEAEQAYNAGMYSYTEWMNTQQALINAQADLIGAYQNAHLNNIEIERLTGTSLVAINKASNAPFNKTSNEK</sequence>
<dbReference type="EMBL" id="CP020465">
    <property type="protein sequence ID" value="ASP50082.1"/>
    <property type="molecule type" value="Genomic_DNA"/>
</dbReference>
<proteinExistence type="inferred from homology"/>
<protein>
    <submittedName>
        <fullName evidence="2">Transporter</fullName>
    </submittedName>
</protein>
<dbReference type="GO" id="GO:0015562">
    <property type="term" value="F:efflux transmembrane transporter activity"/>
    <property type="evidence" value="ECO:0007669"/>
    <property type="project" value="InterPro"/>
</dbReference>
<organism evidence="2 3">
    <name type="scientific">Cognaticolwellia beringensis</name>
    <dbReference type="NCBI Taxonomy" id="1967665"/>
    <lineage>
        <taxon>Bacteria</taxon>
        <taxon>Pseudomonadati</taxon>
        <taxon>Pseudomonadota</taxon>
        <taxon>Gammaproteobacteria</taxon>
        <taxon>Alteromonadales</taxon>
        <taxon>Colwelliaceae</taxon>
        <taxon>Cognaticolwellia</taxon>
    </lineage>
</organism>
<name>A0A222GEE9_9GAMM</name>